<dbReference type="InParanoid" id="G3AQ61"/>
<dbReference type="PANTHER" id="PTHR40626:SF11">
    <property type="entry name" value="ZINC FINGER PROTEIN YPR022C"/>
    <property type="match status" value="1"/>
</dbReference>
<dbReference type="PANTHER" id="PTHR40626">
    <property type="entry name" value="MIP31509P"/>
    <property type="match status" value="1"/>
</dbReference>
<accession>G3AQ61</accession>
<dbReference type="OMA" id="PRIYNCK"/>
<name>G3AQ61_SPAPN</name>
<evidence type="ECO:0000256" key="7">
    <source>
        <dbReference type="PROSITE-ProRule" id="PRU00042"/>
    </source>
</evidence>
<evidence type="ECO:0000259" key="9">
    <source>
        <dbReference type="PROSITE" id="PS50157"/>
    </source>
</evidence>
<keyword evidence="11" id="KW-1185">Reference proteome</keyword>
<evidence type="ECO:0000256" key="8">
    <source>
        <dbReference type="SAM" id="MobiDB-lite"/>
    </source>
</evidence>
<dbReference type="InterPro" id="IPR036236">
    <property type="entry name" value="Znf_C2H2_sf"/>
</dbReference>
<dbReference type="HOGENOM" id="CLU_083654_0_0_1"/>
<protein>
    <recommendedName>
        <fullName evidence="9">C2H2-type domain-containing protein</fullName>
    </recommendedName>
</protein>
<dbReference type="STRING" id="619300.G3AQ61"/>
<keyword evidence="2" id="KW-0479">Metal-binding</keyword>
<feature type="compositionally biased region" description="Low complexity" evidence="8">
    <location>
        <begin position="13"/>
        <end position="23"/>
    </location>
</feature>
<dbReference type="GO" id="GO:0000978">
    <property type="term" value="F:RNA polymerase II cis-regulatory region sequence-specific DNA binding"/>
    <property type="evidence" value="ECO:0007669"/>
    <property type="project" value="InterPro"/>
</dbReference>
<feature type="domain" description="C2H2-type" evidence="9">
    <location>
        <begin position="46"/>
        <end position="74"/>
    </location>
</feature>
<comment type="subcellular location">
    <subcellularLocation>
        <location evidence="1">Nucleus</location>
    </subcellularLocation>
</comment>
<reference evidence="10 11" key="1">
    <citation type="journal article" date="2011" name="Proc. Natl. Acad. Sci. U.S.A.">
        <title>Comparative genomics of xylose-fermenting fungi for enhanced biofuel production.</title>
        <authorList>
            <person name="Wohlbach D.J."/>
            <person name="Kuo A."/>
            <person name="Sato T.K."/>
            <person name="Potts K.M."/>
            <person name="Salamov A.A."/>
            <person name="LaButti K.M."/>
            <person name="Sun H."/>
            <person name="Clum A."/>
            <person name="Pangilinan J.L."/>
            <person name="Lindquist E.A."/>
            <person name="Lucas S."/>
            <person name="Lapidus A."/>
            <person name="Jin M."/>
            <person name="Gunawan C."/>
            <person name="Balan V."/>
            <person name="Dale B.E."/>
            <person name="Jeffries T.W."/>
            <person name="Zinkel R."/>
            <person name="Barry K.W."/>
            <person name="Grigoriev I.V."/>
            <person name="Gasch A.P."/>
        </authorList>
    </citation>
    <scope>NUCLEOTIDE SEQUENCE [LARGE SCALE GENOMIC DNA]</scope>
    <source>
        <strain evidence="11">NRRL Y-27907 / 11-Y1</strain>
    </source>
</reference>
<dbReference type="PROSITE" id="PS50157">
    <property type="entry name" value="ZINC_FINGER_C2H2_2"/>
    <property type="match status" value="2"/>
</dbReference>
<proteinExistence type="predicted"/>
<dbReference type="EMBL" id="GL996503">
    <property type="protein sequence ID" value="EGW31408.1"/>
    <property type="molecule type" value="Genomic_DNA"/>
</dbReference>
<keyword evidence="4 7" id="KW-0863">Zinc-finger</keyword>
<dbReference type="KEGG" id="spaa:SPAPADRAFT_61969"/>
<evidence type="ECO:0000256" key="4">
    <source>
        <dbReference type="ARBA" id="ARBA00022771"/>
    </source>
</evidence>
<dbReference type="GO" id="GO:0005634">
    <property type="term" value="C:nucleus"/>
    <property type="evidence" value="ECO:0007669"/>
    <property type="project" value="UniProtKB-SubCell"/>
</dbReference>
<dbReference type="InterPro" id="IPR013087">
    <property type="entry name" value="Znf_C2H2_type"/>
</dbReference>
<feature type="region of interest" description="Disordered" evidence="8">
    <location>
        <begin position="1"/>
        <end position="23"/>
    </location>
</feature>
<feature type="domain" description="C2H2-type" evidence="9">
    <location>
        <begin position="75"/>
        <end position="103"/>
    </location>
</feature>
<dbReference type="GeneID" id="18874131"/>
<dbReference type="Pfam" id="PF00096">
    <property type="entry name" value="zf-C2H2"/>
    <property type="match status" value="2"/>
</dbReference>
<organism evidence="11">
    <name type="scientific">Spathaspora passalidarum (strain NRRL Y-27907 / 11-Y1)</name>
    <dbReference type="NCBI Taxonomy" id="619300"/>
    <lineage>
        <taxon>Eukaryota</taxon>
        <taxon>Fungi</taxon>
        <taxon>Dikarya</taxon>
        <taxon>Ascomycota</taxon>
        <taxon>Saccharomycotina</taxon>
        <taxon>Pichiomycetes</taxon>
        <taxon>Debaryomycetaceae</taxon>
        <taxon>Spathaspora</taxon>
    </lineage>
</organism>
<dbReference type="PROSITE" id="PS00028">
    <property type="entry name" value="ZINC_FINGER_C2H2_1"/>
    <property type="match status" value="2"/>
</dbReference>
<dbReference type="RefSeq" id="XP_007376186.1">
    <property type="nucleotide sequence ID" value="XM_007376124.1"/>
</dbReference>
<evidence type="ECO:0000256" key="1">
    <source>
        <dbReference type="ARBA" id="ARBA00004123"/>
    </source>
</evidence>
<keyword evidence="3" id="KW-0677">Repeat</keyword>
<dbReference type="Gene3D" id="3.30.160.60">
    <property type="entry name" value="Classic Zinc Finger"/>
    <property type="match status" value="2"/>
</dbReference>
<dbReference type="AlphaFoldDB" id="G3AQ61"/>
<dbReference type="Proteomes" id="UP000000709">
    <property type="component" value="Unassembled WGS sequence"/>
</dbReference>
<gene>
    <name evidence="10" type="ORF">SPAPADRAFT_61969</name>
</gene>
<evidence type="ECO:0000313" key="11">
    <source>
        <dbReference type="Proteomes" id="UP000000709"/>
    </source>
</evidence>
<dbReference type="GO" id="GO:0000785">
    <property type="term" value="C:chromatin"/>
    <property type="evidence" value="ECO:0007669"/>
    <property type="project" value="TreeGrafter"/>
</dbReference>
<dbReference type="OrthoDB" id="10018191at2759"/>
<dbReference type="InterPro" id="IPR051059">
    <property type="entry name" value="VerF-like"/>
</dbReference>
<dbReference type="eggNOG" id="KOG1721">
    <property type="taxonomic scope" value="Eukaryota"/>
</dbReference>
<dbReference type="SMART" id="SM00355">
    <property type="entry name" value="ZnF_C2H2"/>
    <property type="match status" value="2"/>
</dbReference>
<dbReference type="GO" id="GO:0000981">
    <property type="term" value="F:DNA-binding transcription factor activity, RNA polymerase II-specific"/>
    <property type="evidence" value="ECO:0007669"/>
    <property type="project" value="InterPro"/>
</dbReference>
<evidence type="ECO:0000256" key="5">
    <source>
        <dbReference type="ARBA" id="ARBA00022833"/>
    </source>
</evidence>
<dbReference type="GO" id="GO:0008270">
    <property type="term" value="F:zinc ion binding"/>
    <property type="evidence" value="ECO:0007669"/>
    <property type="project" value="UniProtKB-KW"/>
</dbReference>
<keyword evidence="5" id="KW-0862">Zinc</keyword>
<sequence>MSSPNSPISPVGSPLTESSSTDSSILTTANTANYGTKTAGGNPRIYNCKMCSRAFTREEHLTRHTLSTHNKLKPFTCGLCSRPFSRRDLLLRHAKNLHQGSELAVSRIRKSYKREHDSQRSQSISDEELPTNRFNITFANKNYKTDSIMPVPPVQVANPSMMTAAATTTTTTTISPATTSTPPVVPTVKKSFDDFDTPEKKRLKMSVDMLVS</sequence>
<evidence type="ECO:0000313" key="10">
    <source>
        <dbReference type="EMBL" id="EGW31408.1"/>
    </source>
</evidence>
<keyword evidence="6" id="KW-0539">Nucleus</keyword>
<evidence type="ECO:0000256" key="6">
    <source>
        <dbReference type="ARBA" id="ARBA00023242"/>
    </source>
</evidence>
<evidence type="ECO:0000256" key="2">
    <source>
        <dbReference type="ARBA" id="ARBA00022723"/>
    </source>
</evidence>
<evidence type="ECO:0000256" key="3">
    <source>
        <dbReference type="ARBA" id="ARBA00022737"/>
    </source>
</evidence>
<dbReference type="SUPFAM" id="SSF57667">
    <property type="entry name" value="beta-beta-alpha zinc fingers"/>
    <property type="match status" value="1"/>
</dbReference>